<dbReference type="SMART" id="SM00355">
    <property type="entry name" value="ZnF_C2H2"/>
    <property type="match status" value="4"/>
</dbReference>
<keyword evidence="4 8" id="KW-0863">Zinc-finger</keyword>
<evidence type="ECO:0000313" key="11">
    <source>
        <dbReference type="Proteomes" id="UP000037460"/>
    </source>
</evidence>
<comment type="caution">
    <text evidence="10">The sequence shown here is derived from an EMBL/GenBank/DDBJ whole genome shotgun (WGS) entry which is preliminary data.</text>
</comment>
<feature type="domain" description="C2H2-type" evidence="9">
    <location>
        <begin position="105"/>
        <end position="134"/>
    </location>
</feature>
<dbReference type="OrthoDB" id="10264072at2759"/>
<sequence>MATNGGSAVAGVDADQCAPAEDDAAAPALATRPRRWISKVVTLRTLGGEMLVRKWVSDEAPAFSVDHSFGEGGQPQFCPLEGCGKAFADAASLRKHMHTHGEKQYVCQVEGCGKRFLDSSKLKRHSLTHTGERPYLCPFEGCGKRFSLDFNLRSHMRTHTGERPFVCSFPGCDKRFAQEYNLKTHLKSHYSNSGPSDVGAAAALMSSTGPSMPYGGMPDGKRARLDAAGAYEQGGMAEFSESLLWAGGGGVARP</sequence>
<dbReference type="PROSITE" id="PS50157">
    <property type="entry name" value="ZINC_FINGER_C2H2_2"/>
    <property type="match status" value="4"/>
</dbReference>
<dbReference type="PROSITE" id="PS00028">
    <property type="entry name" value="ZINC_FINGER_C2H2_1"/>
    <property type="match status" value="4"/>
</dbReference>
<dbReference type="GO" id="GO:0005667">
    <property type="term" value="C:transcription regulator complex"/>
    <property type="evidence" value="ECO:0007669"/>
    <property type="project" value="TreeGrafter"/>
</dbReference>
<evidence type="ECO:0000259" key="9">
    <source>
        <dbReference type="PROSITE" id="PS50157"/>
    </source>
</evidence>
<dbReference type="GO" id="GO:0008270">
    <property type="term" value="F:zinc ion binding"/>
    <property type="evidence" value="ECO:0007669"/>
    <property type="project" value="UniProtKB-KW"/>
</dbReference>
<evidence type="ECO:0000256" key="7">
    <source>
        <dbReference type="ARBA" id="ARBA00023242"/>
    </source>
</evidence>
<feature type="domain" description="C2H2-type" evidence="9">
    <location>
        <begin position="76"/>
        <end position="105"/>
    </location>
</feature>
<dbReference type="GO" id="GO:0000981">
    <property type="term" value="F:DNA-binding transcription factor activity, RNA polymerase II-specific"/>
    <property type="evidence" value="ECO:0007669"/>
    <property type="project" value="TreeGrafter"/>
</dbReference>
<dbReference type="InterPro" id="IPR036236">
    <property type="entry name" value="Znf_C2H2_sf"/>
</dbReference>
<reference evidence="11" key="1">
    <citation type="journal article" date="2015" name="PLoS Genet.">
        <title>Genome Sequence and Transcriptome Analyses of Chrysochromulina tobin: Metabolic Tools for Enhanced Algal Fitness in the Prominent Order Prymnesiales (Haptophyceae).</title>
        <authorList>
            <person name="Hovde B.T."/>
            <person name="Deodato C.R."/>
            <person name="Hunsperger H.M."/>
            <person name="Ryken S.A."/>
            <person name="Yost W."/>
            <person name="Jha R.K."/>
            <person name="Patterson J."/>
            <person name="Monnat R.J. Jr."/>
            <person name="Barlow S.B."/>
            <person name="Starkenburg S.R."/>
            <person name="Cattolico R.A."/>
        </authorList>
    </citation>
    <scope>NUCLEOTIDE SEQUENCE</scope>
    <source>
        <strain evidence="11">CCMP291</strain>
    </source>
</reference>
<keyword evidence="7" id="KW-0539">Nucleus</keyword>
<dbReference type="FunFam" id="3.30.160.60:FF:000125">
    <property type="entry name" value="Putative zinc finger protein 143"/>
    <property type="match status" value="2"/>
</dbReference>
<feature type="domain" description="C2H2-type" evidence="9">
    <location>
        <begin position="135"/>
        <end position="164"/>
    </location>
</feature>
<proteinExistence type="predicted"/>
<dbReference type="GO" id="GO:0000785">
    <property type="term" value="C:chromatin"/>
    <property type="evidence" value="ECO:0007669"/>
    <property type="project" value="TreeGrafter"/>
</dbReference>
<dbReference type="Pfam" id="PF00096">
    <property type="entry name" value="zf-C2H2"/>
    <property type="match status" value="4"/>
</dbReference>
<dbReference type="EMBL" id="JWZX01002783">
    <property type="protein sequence ID" value="KOO26939.1"/>
    <property type="molecule type" value="Genomic_DNA"/>
</dbReference>
<dbReference type="PANTHER" id="PTHR14003">
    <property type="entry name" value="TRANSCRIPTIONAL REPRESSOR PROTEIN YY"/>
    <property type="match status" value="1"/>
</dbReference>
<dbReference type="PANTHER" id="PTHR14003:SF19">
    <property type="entry name" value="YY2 TRANSCRIPTION FACTOR"/>
    <property type="match status" value="1"/>
</dbReference>
<dbReference type="InterPro" id="IPR013087">
    <property type="entry name" value="Znf_C2H2_type"/>
</dbReference>
<dbReference type="AlphaFoldDB" id="A0A0M0JK39"/>
<keyword evidence="11" id="KW-1185">Reference proteome</keyword>
<gene>
    <name evidence="10" type="ORF">Ctob_003897</name>
</gene>
<protein>
    <submittedName>
        <fullName evidence="10">Putative zinc finger protein</fullName>
    </submittedName>
</protein>
<evidence type="ECO:0000256" key="8">
    <source>
        <dbReference type="PROSITE-ProRule" id="PRU00042"/>
    </source>
</evidence>
<evidence type="ECO:0000256" key="2">
    <source>
        <dbReference type="ARBA" id="ARBA00022723"/>
    </source>
</evidence>
<evidence type="ECO:0000256" key="3">
    <source>
        <dbReference type="ARBA" id="ARBA00022737"/>
    </source>
</evidence>
<feature type="domain" description="C2H2-type" evidence="9">
    <location>
        <begin position="165"/>
        <end position="194"/>
    </location>
</feature>
<dbReference type="Proteomes" id="UP000037460">
    <property type="component" value="Unassembled WGS sequence"/>
</dbReference>
<evidence type="ECO:0000256" key="4">
    <source>
        <dbReference type="ARBA" id="ARBA00022771"/>
    </source>
</evidence>
<keyword evidence="3" id="KW-0677">Repeat</keyword>
<dbReference type="Gene3D" id="3.30.160.60">
    <property type="entry name" value="Classic Zinc Finger"/>
    <property type="match status" value="4"/>
</dbReference>
<keyword evidence="2" id="KW-0479">Metal-binding</keyword>
<evidence type="ECO:0000313" key="10">
    <source>
        <dbReference type="EMBL" id="KOO26939.1"/>
    </source>
</evidence>
<name>A0A0M0JK39_9EUKA</name>
<evidence type="ECO:0000256" key="6">
    <source>
        <dbReference type="ARBA" id="ARBA00023125"/>
    </source>
</evidence>
<dbReference type="FunFam" id="3.30.160.60:FF:000104">
    <property type="entry name" value="Transcriptional repressor protein YY1"/>
    <property type="match status" value="1"/>
</dbReference>
<dbReference type="GO" id="GO:0031519">
    <property type="term" value="C:PcG protein complex"/>
    <property type="evidence" value="ECO:0007669"/>
    <property type="project" value="TreeGrafter"/>
</dbReference>
<comment type="subcellular location">
    <subcellularLocation>
        <location evidence="1">Nucleus</location>
    </subcellularLocation>
</comment>
<dbReference type="GO" id="GO:0000978">
    <property type="term" value="F:RNA polymerase II cis-regulatory region sequence-specific DNA binding"/>
    <property type="evidence" value="ECO:0007669"/>
    <property type="project" value="TreeGrafter"/>
</dbReference>
<keyword evidence="6" id="KW-0238">DNA-binding</keyword>
<organism evidence="10 11">
    <name type="scientific">Chrysochromulina tobinii</name>
    <dbReference type="NCBI Taxonomy" id="1460289"/>
    <lineage>
        <taxon>Eukaryota</taxon>
        <taxon>Haptista</taxon>
        <taxon>Haptophyta</taxon>
        <taxon>Prymnesiophyceae</taxon>
        <taxon>Prymnesiales</taxon>
        <taxon>Chrysochromulinaceae</taxon>
        <taxon>Chrysochromulina</taxon>
    </lineage>
</organism>
<evidence type="ECO:0000256" key="5">
    <source>
        <dbReference type="ARBA" id="ARBA00022833"/>
    </source>
</evidence>
<accession>A0A0M0JK39</accession>
<keyword evidence="5" id="KW-0862">Zinc</keyword>
<dbReference type="SUPFAM" id="SSF57667">
    <property type="entry name" value="beta-beta-alpha zinc fingers"/>
    <property type="match status" value="3"/>
</dbReference>
<evidence type="ECO:0000256" key="1">
    <source>
        <dbReference type="ARBA" id="ARBA00004123"/>
    </source>
</evidence>